<comment type="caution">
    <text evidence="4">The sequence shown here is derived from an EMBL/GenBank/DDBJ whole genome shotgun (WGS) entry which is preliminary data.</text>
</comment>
<feature type="region of interest" description="Disordered" evidence="2">
    <location>
        <begin position="1"/>
        <end position="22"/>
    </location>
</feature>
<dbReference type="Pfam" id="PF20167">
    <property type="entry name" value="Transposase_32"/>
    <property type="match status" value="1"/>
</dbReference>
<dbReference type="InterPro" id="IPR046796">
    <property type="entry name" value="Transposase_32_dom"/>
</dbReference>
<evidence type="ECO:0000313" key="5">
    <source>
        <dbReference type="Proteomes" id="UP000289738"/>
    </source>
</evidence>
<gene>
    <name evidence="4" type="ORF">Ahy_B04g069081</name>
</gene>
<feature type="compositionally biased region" description="Low complexity" evidence="2">
    <location>
        <begin position="497"/>
        <end position="520"/>
    </location>
</feature>
<feature type="domain" description="Putative plant transposon protein" evidence="3">
    <location>
        <begin position="290"/>
        <end position="461"/>
    </location>
</feature>
<dbReference type="AlphaFoldDB" id="A0A444ZBK4"/>
<feature type="coiled-coil region" evidence="1">
    <location>
        <begin position="72"/>
        <end position="141"/>
    </location>
</feature>
<keyword evidence="1" id="KW-0175">Coiled coil</keyword>
<feature type="region of interest" description="Disordered" evidence="2">
    <location>
        <begin position="184"/>
        <end position="210"/>
    </location>
</feature>
<feature type="compositionally biased region" description="Pro residues" evidence="2">
    <location>
        <begin position="521"/>
        <end position="532"/>
    </location>
</feature>
<sequence length="585" mass="66025">MGLQPKTEPGSPPILASSSNHGSLNEMSISELFSGLRTNCDKAEEVLLARDAKHKAEIGSLVVKYELEMLQRLHTKDQLKKKEQQYQNLERKWLDDNDAIAALRIRCSELEDENKKNLETIQKLKDENYRLEKEKINEDARVSNEMAVPDSPPFKRKKGVGHCIGESDGAAFFYPSCFHFCSSSRMSDRGKGKAKVTPRKRKQSQSSTTSAISGYAKISLSDKEKADQLLPPVDGTRFPNLYCELRFPVFQKRHLNLEKKLSIPPDLRQSIESRIEGLGLSFVDRELVRVNESWVQEFYCNFFRPTLDSIHLRGGQILMMEADIEDALHCQPKASDKDAYHRAEEEIHCLTFDYDALRSVIALPDAPWVLDAGKTKPKGMLFDYLTREAKTWQQILAHYVMPTTHFTEIPIDMLVLVGCIMEGKELYFPRLIKRFMWRAHVRGTLPFPTLVTEMAQRAGIPWLPEDESPPTVHGKERFIPWGTWVSDKPPAPRRARASAAATPGLPSSSAAAGPSTTPAAPIGPAPPPPAPQPTYLLVQHLIRLMERRERRILRRCNGVSQMLVSLGAEMPPDSDTSSAEEEEQT</sequence>
<feature type="compositionally biased region" description="Basic residues" evidence="2">
    <location>
        <begin position="192"/>
        <end position="203"/>
    </location>
</feature>
<feature type="region of interest" description="Disordered" evidence="2">
    <location>
        <begin position="484"/>
        <end position="533"/>
    </location>
</feature>
<keyword evidence="5" id="KW-1185">Reference proteome</keyword>
<name>A0A444ZBK4_ARAHY</name>
<protein>
    <recommendedName>
        <fullName evidence="3">Putative plant transposon protein domain-containing protein</fullName>
    </recommendedName>
</protein>
<dbReference type="Proteomes" id="UP000289738">
    <property type="component" value="Chromosome B04"/>
</dbReference>
<feature type="region of interest" description="Disordered" evidence="2">
    <location>
        <begin position="564"/>
        <end position="585"/>
    </location>
</feature>
<evidence type="ECO:0000313" key="4">
    <source>
        <dbReference type="EMBL" id="RYR11573.1"/>
    </source>
</evidence>
<reference evidence="4 5" key="1">
    <citation type="submission" date="2019-01" db="EMBL/GenBank/DDBJ databases">
        <title>Sequencing of cultivated peanut Arachis hypogaea provides insights into genome evolution and oil improvement.</title>
        <authorList>
            <person name="Chen X."/>
        </authorList>
    </citation>
    <scope>NUCLEOTIDE SEQUENCE [LARGE SCALE GENOMIC DNA]</scope>
    <source>
        <strain evidence="5">cv. Fuhuasheng</strain>
        <tissue evidence="4">Leaves</tissue>
    </source>
</reference>
<dbReference type="EMBL" id="SDMP01000014">
    <property type="protein sequence ID" value="RYR11573.1"/>
    <property type="molecule type" value="Genomic_DNA"/>
</dbReference>
<evidence type="ECO:0000256" key="1">
    <source>
        <dbReference type="SAM" id="Coils"/>
    </source>
</evidence>
<evidence type="ECO:0000259" key="3">
    <source>
        <dbReference type="Pfam" id="PF20167"/>
    </source>
</evidence>
<organism evidence="4 5">
    <name type="scientific">Arachis hypogaea</name>
    <name type="common">Peanut</name>
    <dbReference type="NCBI Taxonomy" id="3818"/>
    <lineage>
        <taxon>Eukaryota</taxon>
        <taxon>Viridiplantae</taxon>
        <taxon>Streptophyta</taxon>
        <taxon>Embryophyta</taxon>
        <taxon>Tracheophyta</taxon>
        <taxon>Spermatophyta</taxon>
        <taxon>Magnoliopsida</taxon>
        <taxon>eudicotyledons</taxon>
        <taxon>Gunneridae</taxon>
        <taxon>Pentapetalae</taxon>
        <taxon>rosids</taxon>
        <taxon>fabids</taxon>
        <taxon>Fabales</taxon>
        <taxon>Fabaceae</taxon>
        <taxon>Papilionoideae</taxon>
        <taxon>50 kb inversion clade</taxon>
        <taxon>dalbergioids sensu lato</taxon>
        <taxon>Dalbergieae</taxon>
        <taxon>Pterocarpus clade</taxon>
        <taxon>Arachis</taxon>
    </lineage>
</organism>
<accession>A0A444ZBK4</accession>
<evidence type="ECO:0000256" key="2">
    <source>
        <dbReference type="SAM" id="MobiDB-lite"/>
    </source>
</evidence>
<proteinExistence type="predicted"/>